<feature type="transmembrane region" description="Helical" evidence="19">
    <location>
        <begin position="187"/>
        <end position="207"/>
    </location>
</feature>
<dbReference type="GO" id="GO:0016887">
    <property type="term" value="F:ATP hydrolysis activity"/>
    <property type="evidence" value="ECO:0007669"/>
    <property type="project" value="InterPro"/>
</dbReference>
<evidence type="ECO:0000256" key="15">
    <source>
        <dbReference type="ARBA" id="ARBA00023065"/>
    </source>
</evidence>
<dbReference type="SUPFAM" id="SSF81653">
    <property type="entry name" value="Calcium ATPase, transduction domain A"/>
    <property type="match status" value="1"/>
</dbReference>
<evidence type="ECO:0000313" key="22">
    <source>
        <dbReference type="Proteomes" id="UP000218335"/>
    </source>
</evidence>
<dbReference type="RefSeq" id="WP_096593652.1">
    <property type="nucleotide sequence ID" value="NZ_MWRM01000012.1"/>
</dbReference>
<dbReference type="PANTHER" id="PTHR43520">
    <property type="entry name" value="ATP7, ISOFORM B"/>
    <property type="match status" value="1"/>
</dbReference>
<dbReference type="Gene3D" id="3.40.50.1000">
    <property type="entry name" value="HAD superfamily/HAD-like"/>
    <property type="match status" value="1"/>
</dbReference>
<evidence type="ECO:0000256" key="10">
    <source>
        <dbReference type="ARBA" id="ARBA00022840"/>
    </source>
</evidence>
<evidence type="ECO:0000256" key="5">
    <source>
        <dbReference type="ARBA" id="ARBA00022553"/>
    </source>
</evidence>
<evidence type="ECO:0000256" key="1">
    <source>
        <dbReference type="ARBA" id="ARBA00004651"/>
    </source>
</evidence>
<dbReference type="EMBL" id="MWUU01000012">
    <property type="protein sequence ID" value="PCF54442.1"/>
    <property type="molecule type" value="Genomic_DNA"/>
</dbReference>
<dbReference type="InterPro" id="IPR008250">
    <property type="entry name" value="ATPase_P-typ_transduc_dom_A_sf"/>
</dbReference>
<feature type="transmembrane region" description="Helical" evidence="19">
    <location>
        <begin position="344"/>
        <end position="363"/>
    </location>
</feature>
<feature type="transmembrane region" description="Helical" evidence="19">
    <location>
        <begin position="125"/>
        <end position="148"/>
    </location>
</feature>
<dbReference type="CDD" id="cd02094">
    <property type="entry name" value="P-type_ATPase_Cu-like"/>
    <property type="match status" value="1"/>
</dbReference>
<dbReference type="NCBIfam" id="TIGR01511">
    <property type="entry name" value="ATPase-IB1_Cu"/>
    <property type="match status" value="1"/>
</dbReference>
<dbReference type="PROSITE" id="PS00154">
    <property type="entry name" value="ATPASE_E1_E2"/>
    <property type="match status" value="1"/>
</dbReference>
<dbReference type="GO" id="GO:0005507">
    <property type="term" value="F:copper ion binding"/>
    <property type="evidence" value="ECO:0007669"/>
    <property type="project" value="TreeGrafter"/>
</dbReference>
<dbReference type="GO" id="GO:0005886">
    <property type="term" value="C:plasma membrane"/>
    <property type="evidence" value="ECO:0007669"/>
    <property type="project" value="UniProtKB-SubCell"/>
</dbReference>
<dbReference type="Gene3D" id="3.30.70.100">
    <property type="match status" value="1"/>
</dbReference>
<dbReference type="PROSITE" id="PS50846">
    <property type="entry name" value="HMA_2"/>
    <property type="match status" value="1"/>
</dbReference>
<feature type="transmembrane region" description="Helical" evidence="19">
    <location>
        <begin position="160"/>
        <end position="181"/>
    </location>
</feature>
<keyword evidence="16 19" id="KW-0472">Membrane</keyword>
<keyword evidence="19" id="KW-1003">Cell membrane</keyword>
<evidence type="ECO:0000256" key="14">
    <source>
        <dbReference type="ARBA" id="ARBA00023008"/>
    </source>
</evidence>
<dbReference type="Pfam" id="PF00702">
    <property type="entry name" value="Hydrolase"/>
    <property type="match status" value="1"/>
</dbReference>
<evidence type="ECO:0000256" key="2">
    <source>
        <dbReference type="ARBA" id="ARBA00006024"/>
    </source>
</evidence>
<dbReference type="PRINTS" id="PR00119">
    <property type="entry name" value="CATATPASE"/>
</dbReference>
<evidence type="ECO:0000256" key="9">
    <source>
        <dbReference type="ARBA" id="ARBA00022796"/>
    </source>
</evidence>
<dbReference type="SFLD" id="SFLDG00002">
    <property type="entry name" value="C1.7:_P-type_atpase_like"/>
    <property type="match status" value="1"/>
</dbReference>
<feature type="transmembrane region" description="Helical" evidence="19">
    <location>
        <begin position="90"/>
        <end position="113"/>
    </location>
</feature>
<evidence type="ECO:0000313" key="21">
    <source>
        <dbReference type="EMBL" id="PCF54442.1"/>
    </source>
</evidence>
<dbReference type="GO" id="GO:0005524">
    <property type="term" value="F:ATP binding"/>
    <property type="evidence" value="ECO:0007669"/>
    <property type="project" value="UniProtKB-UniRule"/>
</dbReference>
<dbReference type="InterPro" id="IPR027256">
    <property type="entry name" value="P-typ_ATPase_IB"/>
</dbReference>
<feature type="transmembrane region" description="Helical" evidence="19">
    <location>
        <begin position="369"/>
        <end position="392"/>
    </location>
</feature>
<dbReference type="SFLD" id="SFLDS00003">
    <property type="entry name" value="Haloacid_Dehalogenase"/>
    <property type="match status" value="1"/>
</dbReference>
<evidence type="ECO:0000256" key="18">
    <source>
        <dbReference type="ARBA" id="ARBA00055366"/>
    </source>
</evidence>
<comment type="catalytic activity">
    <reaction evidence="17">
        <text>Cu(+)(in) + ATP + H2O = Cu(+)(out) + ADP + phosphate + H(+)</text>
        <dbReference type="Rhea" id="RHEA:25792"/>
        <dbReference type="ChEBI" id="CHEBI:15377"/>
        <dbReference type="ChEBI" id="CHEBI:15378"/>
        <dbReference type="ChEBI" id="CHEBI:30616"/>
        <dbReference type="ChEBI" id="CHEBI:43474"/>
        <dbReference type="ChEBI" id="CHEBI:49552"/>
        <dbReference type="ChEBI" id="CHEBI:456216"/>
        <dbReference type="EC" id="7.2.2.8"/>
    </reaction>
</comment>
<reference evidence="21 22" key="1">
    <citation type="journal article" date="2017" name="PLoS ONE">
        <title>Development of a real-time PCR for detection of Staphylococcus pseudintermedius using a novel automated comparison of whole-genome sequences.</title>
        <authorList>
            <person name="Verstappen K.M."/>
            <person name="Huijbregts L."/>
            <person name="Spaninks M."/>
            <person name="Wagenaar J.A."/>
            <person name="Fluit A.C."/>
            <person name="Duim B."/>
        </authorList>
    </citation>
    <scope>NUCLEOTIDE SEQUENCE [LARGE SCALE GENOMIC DNA]</scope>
    <source>
        <strain evidence="21 22">215070706401-1</strain>
    </source>
</reference>
<sequence>MTQEETFKIAGMTCAACSARIERVLQREAGIDQINVNLVMENGTVKYDPSQITIEEIYERVAKIGYEAFPMETKDETAKRKSDELKRQKAKFIISLILALPLLYTMFGHFSFLSFIPVPDLLMNGWFQFILATPIQFVLGWQFYVGAYKSLKSKSANMDVLVAMGTSAAYIYSLYLMLTHLGHSGHVPLYFETSAVLITLILLGKYFEMRAKGHASDAISKLAALQVKDAEVEREGKTEMIAIDDVRVGDIVWVRSGQQIPLDGQVIEGSTTVNEAMLTGESMPVEKNIGDTVIGSTINQTNFIKLQVTHVGEDLVLNQIIKIVEEAQNDKPQIQRLADKISNIFVPTVVVLALLSFIVWFFVVTPFQFTAAFEIFIAVIVIACPCALGLATPTSIMVGSGRAAESGILFKTAEALEQAQHVDTIVFDKTGTITNGEPKVVHVYHETEEAAIGAYVKSLEMQSEHPLSKALVDYYNDEAVRPVSQYETHAGSGISGVIDDNRVRIGSMRFVTNNDLTQDQQDSMHSLAEQGATVVGMTINETLVAIIGVRDEPKAEAKAVIETLNKDYDLVMLSGDSEQTAQAIGRELGFTRVIAEVKPDEKSKVVSALQNEGQRVMMVGDGINDAPALMKSDIGVAMGSGSDIALESADIALVRNHLGGIAEALQLSRLTIKNIKQNLFFAFCYNLIGIPIAAAGFLAPWVAGTAMAFSSVSVVLNALRLKNVKK</sequence>
<evidence type="ECO:0000256" key="4">
    <source>
        <dbReference type="ARBA" id="ARBA00022448"/>
    </source>
</evidence>
<keyword evidence="8 19" id="KW-0547">Nucleotide-binding</keyword>
<keyword evidence="14" id="KW-0186">Copper</keyword>
<keyword evidence="10 19" id="KW-0067">ATP-binding</keyword>
<dbReference type="SUPFAM" id="SSF55008">
    <property type="entry name" value="HMA, heavy metal-associated domain"/>
    <property type="match status" value="1"/>
</dbReference>
<name>A0A2A4GWE3_9STAP</name>
<dbReference type="InterPro" id="IPR023299">
    <property type="entry name" value="ATPase_P-typ_cyto_dom_N"/>
</dbReference>
<comment type="subcellular location">
    <subcellularLocation>
        <location evidence="1">Cell membrane</location>
        <topology evidence="1">Multi-pass membrane protein</topology>
    </subcellularLocation>
</comment>
<comment type="similarity">
    <text evidence="2 19">Belongs to the cation transport ATPase (P-type) (TC 3.A.3) family. Type IB subfamily.</text>
</comment>
<keyword evidence="7 19" id="KW-0479">Metal-binding</keyword>
<evidence type="ECO:0000256" key="11">
    <source>
        <dbReference type="ARBA" id="ARBA00022842"/>
    </source>
</evidence>
<dbReference type="GO" id="GO:0140581">
    <property type="term" value="F:P-type monovalent copper transporter activity"/>
    <property type="evidence" value="ECO:0007669"/>
    <property type="project" value="UniProtKB-EC"/>
</dbReference>
<dbReference type="EC" id="7.2.2.8" evidence="3"/>
<keyword evidence="15" id="KW-0406">Ion transport</keyword>
<dbReference type="InterPro" id="IPR023214">
    <property type="entry name" value="HAD_sf"/>
</dbReference>
<dbReference type="InterPro" id="IPR036163">
    <property type="entry name" value="HMA_dom_sf"/>
</dbReference>
<evidence type="ECO:0000259" key="20">
    <source>
        <dbReference type="PROSITE" id="PS50846"/>
    </source>
</evidence>
<dbReference type="Gene3D" id="3.40.1110.10">
    <property type="entry name" value="Calcium-transporting ATPase, cytoplasmic domain N"/>
    <property type="match status" value="1"/>
</dbReference>
<dbReference type="Pfam" id="PF00122">
    <property type="entry name" value="E1-E2_ATPase"/>
    <property type="match status" value="1"/>
</dbReference>
<dbReference type="InterPro" id="IPR044492">
    <property type="entry name" value="P_typ_ATPase_HD_dom"/>
</dbReference>
<feature type="transmembrane region" description="Helical" evidence="19">
    <location>
        <begin position="678"/>
        <end position="695"/>
    </location>
</feature>
<keyword evidence="5" id="KW-0597">Phosphoprotein</keyword>
<dbReference type="SFLD" id="SFLDF00027">
    <property type="entry name" value="p-type_atpase"/>
    <property type="match status" value="1"/>
</dbReference>
<evidence type="ECO:0000256" key="17">
    <source>
        <dbReference type="ARBA" id="ARBA00049289"/>
    </source>
</evidence>
<protein>
    <recommendedName>
        <fullName evidence="3">P-type Cu(+) transporter</fullName>
        <ecNumber evidence="3">7.2.2.8</ecNumber>
    </recommendedName>
</protein>
<dbReference type="FunFam" id="2.70.150.10:FF:000002">
    <property type="entry name" value="Copper-transporting ATPase 1, putative"/>
    <property type="match status" value="1"/>
</dbReference>
<gene>
    <name evidence="21" type="ORF">B5C08_09375</name>
</gene>
<dbReference type="InterPro" id="IPR036412">
    <property type="entry name" value="HAD-like_sf"/>
</dbReference>
<dbReference type="NCBIfam" id="TIGR01525">
    <property type="entry name" value="ATPase-IB_hvy"/>
    <property type="match status" value="1"/>
</dbReference>
<evidence type="ECO:0000256" key="16">
    <source>
        <dbReference type="ARBA" id="ARBA00023136"/>
    </source>
</evidence>
<dbReference type="InterPro" id="IPR001757">
    <property type="entry name" value="P_typ_ATPase"/>
</dbReference>
<accession>A0A2A4GWE3</accession>
<dbReference type="InterPro" id="IPR017969">
    <property type="entry name" value="Heavy-metal-associated_CS"/>
</dbReference>
<dbReference type="InterPro" id="IPR006121">
    <property type="entry name" value="HMA_dom"/>
</dbReference>
<organism evidence="21 22">
    <name type="scientific">Staphylococcus delphini</name>
    <dbReference type="NCBI Taxonomy" id="53344"/>
    <lineage>
        <taxon>Bacteria</taxon>
        <taxon>Bacillati</taxon>
        <taxon>Bacillota</taxon>
        <taxon>Bacilli</taxon>
        <taxon>Bacillales</taxon>
        <taxon>Staphylococcaceae</taxon>
        <taxon>Staphylococcus</taxon>
        <taxon>Staphylococcus intermedius group</taxon>
    </lineage>
</organism>
<dbReference type="PRINTS" id="PR00943">
    <property type="entry name" value="CUATPASE"/>
</dbReference>
<keyword evidence="9" id="KW-0187">Copper transport</keyword>
<dbReference type="InterPro" id="IPR018303">
    <property type="entry name" value="ATPase_P-typ_P_site"/>
</dbReference>
<proteinExistence type="inferred from homology"/>
<evidence type="ECO:0000256" key="13">
    <source>
        <dbReference type="ARBA" id="ARBA00022989"/>
    </source>
</evidence>
<feature type="domain" description="HMA" evidence="20">
    <location>
        <begin position="3"/>
        <end position="69"/>
    </location>
</feature>
<keyword evidence="11" id="KW-0460">Magnesium</keyword>
<dbReference type="PRINTS" id="PR00942">
    <property type="entry name" value="CUATPASEI"/>
</dbReference>
<dbReference type="NCBIfam" id="TIGR01494">
    <property type="entry name" value="ATPase_P-type"/>
    <property type="match status" value="1"/>
</dbReference>
<dbReference type="GO" id="GO:0055070">
    <property type="term" value="P:copper ion homeostasis"/>
    <property type="evidence" value="ECO:0007669"/>
    <property type="project" value="TreeGrafter"/>
</dbReference>
<keyword evidence="6 19" id="KW-0812">Transmembrane</keyword>
<dbReference type="PROSITE" id="PS01047">
    <property type="entry name" value="HMA_1"/>
    <property type="match status" value="1"/>
</dbReference>
<evidence type="ECO:0000256" key="8">
    <source>
        <dbReference type="ARBA" id="ARBA00022741"/>
    </source>
</evidence>
<dbReference type="GO" id="GO:0043682">
    <property type="term" value="F:P-type divalent copper transporter activity"/>
    <property type="evidence" value="ECO:0007669"/>
    <property type="project" value="TreeGrafter"/>
</dbReference>
<dbReference type="InterPro" id="IPR059000">
    <property type="entry name" value="ATPase_P-type_domA"/>
</dbReference>
<keyword evidence="12" id="KW-1278">Translocase</keyword>
<dbReference type="Pfam" id="PF00403">
    <property type="entry name" value="HMA"/>
    <property type="match status" value="1"/>
</dbReference>
<dbReference type="PANTHER" id="PTHR43520:SF8">
    <property type="entry name" value="P-TYPE CU(+) TRANSPORTER"/>
    <property type="match status" value="1"/>
</dbReference>
<dbReference type="SUPFAM" id="SSF56784">
    <property type="entry name" value="HAD-like"/>
    <property type="match status" value="1"/>
</dbReference>
<evidence type="ECO:0000256" key="12">
    <source>
        <dbReference type="ARBA" id="ARBA00022967"/>
    </source>
</evidence>
<dbReference type="FunFam" id="3.30.70.100:FF:000005">
    <property type="entry name" value="Copper-exporting P-type ATPase A"/>
    <property type="match status" value="1"/>
</dbReference>
<dbReference type="Proteomes" id="UP000218335">
    <property type="component" value="Unassembled WGS sequence"/>
</dbReference>
<comment type="function">
    <text evidence="18">Involved in copper export.</text>
</comment>
<comment type="caution">
    <text evidence="21">The sequence shown here is derived from an EMBL/GenBank/DDBJ whole genome shotgun (WGS) entry which is preliminary data.</text>
</comment>
<dbReference type="Gene3D" id="2.70.150.10">
    <property type="entry name" value="Calcium-transporting ATPase, cytoplasmic transduction domain A"/>
    <property type="match status" value="1"/>
</dbReference>
<dbReference type="AlphaFoldDB" id="A0A2A4GWE3"/>
<evidence type="ECO:0000256" key="3">
    <source>
        <dbReference type="ARBA" id="ARBA00012517"/>
    </source>
</evidence>
<dbReference type="InterPro" id="IPR023298">
    <property type="entry name" value="ATPase_P-typ_TM_dom_sf"/>
</dbReference>
<dbReference type="CDD" id="cd00371">
    <property type="entry name" value="HMA"/>
    <property type="match status" value="1"/>
</dbReference>
<dbReference type="SUPFAM" id="SSF81665">
    <property type="entry name" value="Calcium ATPase, transmembrane domain M"/>
    <property type="match status" value="1"/>
</dbReference>
<evidence type="ECO:0000256" key="7">
    <source>
        <dbReference type="ARBA" id="ARBA00022723"/>
    </source>
</evidence>
<evidence type="ECO:0000256" key="6">
    <source>
        <dbReference type="ARBA" id="ARBA00022692"/>
    </source>
</evidence>
<keyword evidence="4" id="KW-0813">Transport</keyword>
<evidence type="ECO:0000256" key="19">
    <source>
        <dbReference type="RuleBase" id="RU362081"/>
    </source>
</evidence>
<keyword evidence="13 19" id="KW-1133">Transmembrane helix</keyword>